<dbReference type="Gene3D" id="1.10.287.950">
    <property type="entry name" value="Methyl-accepting chemotaxis protein"/>
    <property type="match status" value="1"/>
</dbReference>
<proteinExistence type="inferred from homology"/>
<comment type="similarity">
    <text evidence="3">Belongs to the methyl-accepting chemotaxis (MCP) protein family.</text>
</comment>
<evidence type="ECO:0000256" key="1">
    <source>
        <dbReference type="ARBA" id="ARBA00004370"/>
    </source>
</evidence>
<dbReference type="RefSeq" id="WP_199385594.1">
    <property type="nucleotide sequence ID" value="NZ_JAEMHM010000016.1"/>
</dbReference>
<dbReference type="PANTHER" id="PTHR32089:SF112">
    <property type="entry name" value="LYSOZYME-LIKE PROTEIN-RELATED"/>
    <property type="match status" value="1"/>
</dbReference>
<dbReference type="SUPFAM" id="SSF58104">
    <property type="entry name" value="Methyl-accepting chemotaxis protein (MCP) signaling domain"/>
    <property type="match status" value="1"/>
</dbReference>
<dbReference type="Proteomes" id="UP000636888">
    <property type="component" value="Unassembled WGS sequence"/>
</dbReference>
<dbReference type="InterPro" id="IPR004090">
    <property type="entry name" value="Chemotax_Me-accpt_rcpt"/>
</dbReference>
<evidence type="ECO:0000256" key="2">
    <source>
        <dbReference type="ARBA" id="ARBA00023224"/>
    </source>
</evidence>
<gene>
    <name evidence="8" type="ORF">JFN93_18375</name>
</gene>
<protein>
    <submittedName>
        <fullName evidence="8">Methyl-accepting chemotaxis protein</fullName>
    </submittedName>
</protein>
<dbReference type="GO" id="GO:0006935">
    <property type="term" value="P:chemotaxis"/>
    <property type="evidence" value="ECO:0007669"/>
    <property type="project" value="InterPro"/>
</dbReference>
<dbReference type="FunFam" id="1.10.287.950:FF:000001">
    <property type="entry name" value="Methyl-accepting chemotaxis sensory transducer"/>
    <property type="match status" value="1"/>
</dbReference>
<dbReference type="Pfam" id="PF12729">
    <property type="entry name" value="4HB_MCP_1"/>
    <property type="match status" value="1"/>
</dbReference>
<dbReference type="SMART" id="SM00283">
    <property type="entry name" value="MA"/>
    <property type="match status" value="1"/>
</dbReference>
<reference evidence="8" key="1">
    <citation type="submission" date="2020-12" db="EMBL/GenBank/DDBJ databases">
        <title>Geomonas sp. Red875, isolated from river sediment.</title>
        <authorList>
            <person name="Xu Z."/>
            <person name="Zhang Z."/>
            <person name="Masuda Y."/>
            <person name="Itoh H."/>
            <person name="Senoo K."/>
        </authorList>
    </citation>
    <scope>NUCLEOTIDE SEQUENCE</scope>
    <source>
        <strain evidence="8">Red875</strain>
    </source>
</reference>
<feature type="domain" description="HAMP" evidence="7">
    <location>
        <begin position="209"/>
        <end position="261"/>
    </location>
</feature>
<dbReference type="Pfam" id="PF00672">
    <property type="entry name" value="HAMP"/>
    <property type="match status" value="1"/>
</dbReference>
<dbReference type="InterPro" id="IPR003660">
    <property type="entry name" value="HAMP_dom"/>
</dbReference>
<accession>A0A8J7S702</accession>
<name>A0A8J7S702_9BACT</name>
<organism evidence="8 9">
    <name type="scientific">Geomesophilobacter sediminis</name>
    <dbReference type="NCBI Taxonomy" id="2798584"/>
    <lineage>
        <taxon>Bacteria</taxon>
        <taxon>Pseudomonadati</taxon>
        <taxon>Thermodesulfobacteriota</taxon>
        <taxon>Desulfuromonadia</taxon>
        <taxon>Geobacterales</taxon>
        <taxon>Geobacteraceae</taxon>
        <taxon>Geomesophilobacter</taxon>
    </lineage>
</organism>
<evidence type="ECO:0000256" key="5">
    <source>
        <dbReference type="SAM" id="Phobius"/>
    </source>
</evidence>
<keyword evidence="5" id="KW-0472">Membrane</keyword>
<evidence type="ECO:0000259" key="6">
    <source>
        <dbReference type="PROSITE" id="PS50111"/>
    </source>
</evidence>
<dbReference type="InterPro" id="IPR024478">
    <property type="entry name" value="HlyB_4HB_MCP"/>
</dbReference>
<keyword evidence="5" id="KW-0812">Transmembrane</keyword>
<dbReference type="CDD" id="cd06225">
    <property type="entry name" value="HAMP"/>
    <property type="match status" value="1"/>
</dbReference>
<dbReference type="CDD" id="cd11386">
    <property type="entry name" value="MCP_signal"/>
    <property type="match status" value="1"/>
</dbReference>
<comment type="caution">
    <text evidence="8">The sequence shown here is derived from an EMBL/GenBank/DDBJ whole genome shotgun (WGS) entry which is preliminary data.</text>
</comment>
<evidence type="ECO:0000256" key="3">
    <source>
        <dbReference type="ARBA" id="ARBA00029447"/>
    </source>
</evidence>
<dbReference type="GO" id="GO:0004888">
    <property type="term" value="F:transmembrane signaling receptor activity"/>
    <property type="evidence" value="ECO:0007669"/>
    <property type="project" value="InterPro"/>
</dbReference>
<dbReference type="PROSITE" id="PS50111">
    <property type="entry name" value="CHEMOTAXIS_TRANSDUC_2"/>
    <property type="match status" value="1"/>
</dbReference>
<evidence type="ECO:0000256" key="4">
    <source>
        <dbReference type="PROSITE-ProRule" id="PRU00284"/>
    </source>
</evidence>
<dbReference type="Pfam" id="PF00015">
    <property type="entry name" value="MCPsignal"/>
    <property type="match status" value="1"/>
</dbReference>
<dbReference type="PANTHER" id="PTHR32089">
    <property type="entry name" value="METHYL-ACCEPTING CHEMOTAXIS PROTEIN MCPB"/>
    <property type="match status" value="1"/>
</dbReference>
<evidence type="ECO:0000259" key="7">
    <source>
        <dbReference type="PROSITE" id="PS50885"/>
    </source>
</evidence>
<dbReference type="GO" id="GO:0016020">
    <property type="term" value="C:membrane"/>
    <property type="evidence" value="ECO:0007669"/>
    <property type="project" value="UniProtKB-SubCell"/>
</dbReference>
<dbReference type="SMART" id="SM00304">
    <property type="entry name" value="HAMP"/>
    <property type="match status" value="1"/>
</dbReference>
<dbReference type="GO" id="GO:0007165">
    <property type="term" value="P:signal transduction"/>
    <property type="evidence" value="ECO:0007669"/>
    <property type="project" value="UniProtKB-KW"/>
</dbReference>
<dbReference type="PRINTS" id="PR00260">
    <property type="entry name" value="CHEMTRNSDUCR"/>
</dbReference>
<keyword evidence="2 4" id="KW-0807">Transducer</keyword>
<keyword evidence="5" id="KW-1133">Transmembrane helix</keyword>
<dbReference type="PROSITE" id="PS50885">
    <property type="entry name" value="HAMP"/>
    <property type="match status" value="1"/>
</dbReference>
<dbReference type="InterPro" id="IPR004089">
    <property type="entry name" value="MCPsignal_dom"/>
</dbReference>
<keyword evidence="9" id="KW-1185">Reference proteome</keyword>
<sequence>MSGFCIKTKLFLGFGIAALLLMICSGTGILSVSAGTRQLREVEAVDQVRNDVGSIVAFAASISDAIKGLALTDDEAERQKMLEGIGALRKAYKAKLDAVAKNATSEDGQRLLGKLKDALATGKLTNQKLIEAGMKGDRSSFIELYKNEGKAAFERVRDASKDLDDYFQARAAAKTEAAISSGKTEKVLLLASTAAALAVSFLISGLIARAITRRIRSCVAVADRIAEGDLSVDVDHSGTDEVAQLLRAMHHMVGNMKQTIGAVTKASMAVSSAATQLHSTSKEMVTGADQVVQQSHTVGTAGEEMAATSNDIANSCHITATTAGRAHNAAVEGSHVVQRSISAMEAIAGCVKSAADTVASLGSRSEQIGEIVGTIEDIADQTNLLALNAAIEAARAGEQGRGFAVVADEVRALAERTTKATREIGLMIKTIQGETKEAVEAMNQGVSEVERGTGEVARSGDALEAILEQIAAVTQQASQIATAAEEQTATTSEISANMQRITEIVRNSARGAQETDNAASELTRLADELHQNVGRFRLAA</sequence>
<evidence type="ECO:0000313" key="9">
    <source>
        <dbReference type="Proteomes" id="UP000636888"/>
    </source>
</evidence>
<dbReference type="EMBL" id="JAEMHM010000016">
    <property type="protein sequence ID" value="MBJ6726682.1"/>
    <property type="molecule type" value="Genomic_DNA"/>
</dbReference>
<feature type="transmembrane region" description="Helical" evidence="5">
    <location>
        <begin position="187"/>
        <end position="207"/>
    </location>
</feature>
<dbReference type="AlphaFoldDB" id="A0A8J7S702"/>
<evidence type="ECO:0000313" key="8">
    <source>
        <dbReference type="EMBL" id="MBJ6726682.1"/>
    </source>
</evidence>
<comment type="subcellular location">
    <subcellularLocation>
        <location evidence="1">Membrane</location>
    </subcellularLocation>
</comment>
<feature type="domain" description="Methyl-accepting transducer" evidence="6">
    <location>
        <begin position="266"/>
        <end position="502"/>
    </location>
</feature>